<sequence length="202" mass="22271">MPAAVFLLFLACVAFAHAGREGFLDCSGGDNSEHALRRAYRLIVKGSHPDKGGSNEQTAELTSLRDSLLREPLKFQVFRAMFEVGSLQPFNANARAQVQLQDDWPYLQVDVEFDHEGLLMDGGSWTFAFGLKNGSTVHYRGDERLGGYDVCCDFLRDSRCQRNTMFTVQPLLLSKGNSSESSPTCRSPGQCDAGTYAISDCP</sequence>
<reference evidence="2 3" key="1">
    <citation type="submission" date="2024-02" db="EMBL/GenBank/DDBJ databases">
        <authorList>
            <person name="Chen Y."/>
            <person name="Shah S."/>
            <person name="Dougan E. K."/>
            <person name="Thang M."/>
            <person name="Chan C."/>
        </authorList>
    </citation>
    <scope>NUCLEOTIDE SEQUENCE [LARGE SCALE GENOMIC DNA]</scope>
</reference>
<protein>
    <recommendedName>
        <fullName evidence="4">J domain-containing protein</fullName>
    </recommendedName>
</protein>
<feature type="chain" id="PRO_5046609827" description="J domain-containing protein" evidence="1">
    <location>
        <begin position="19"/>
        <end position="202"/>
    </location>
</feature>
<dbReference type="InterPro" id="IPR036869">
    <property type="entry name" value="J_dom_sf"/>
</dbReference>
<organism evidence="2 3">
    <name type="scientific">Durusdinium trenchii</name>
    <dbReference type="NCBI Taxonomy" id="1381693"/>
    <lineage>
        <taxon>Eukaryota</taxon>
        <taxon>Sar</taxon>
        <taxon>Alveolata</taxon>
        <taxon>Dinophyceae</taxon>
        <taxon>Suessiales</taxon>
        <taxon>Symbiodiniaceae</taxon>
        <taxon>Durusdinium</taxon>
    </lineage>
</organism>
<accession>A0ABP0JFJ9</accession>
<keyword evidence="3" id="KW-1185">Reference proteome</keyword>
<name>A0ABP0JFJ9_9DINO</name>
<gene>
    <name evidence="2" type="ORF">CCMP2556_LOCUS11171</name>
</gene>
<keyword evidence="1" id="KW-0732">Signal</keyword>
<feature type="signal peptide" evidence="1">
    <location>
        <begin position="1"/>
        <end position="18"/>
    </location>
</feature>
<evidence type="ECO:0000256" key="1">
    <source>
        <dbReference type="SAM" id="SignalP"/>
    </source>
</evidence>
<comment type="caution">
    <text evidence="2">The sequence shown here is derived from an EMBL/GenBank/DDBJ whole genome shotgun (WGS) entry which is preliminary data.</text>
</comment>
<proteinExistence type="predicted"/>
<evidence type="ECO:0008006" key="4">
    <source>
        <dbReference type="Google" id="ProtNLM"/>
    </source>
</evidence>
<evidence type="ECO:0000313" key="3">
    <source>
        <dbReference type="Proteomes" id="UP001642484"/>
    </source>
</evidence>
<dbReference type="EMBL" id="CAXAMN010005302">
    <property type="protein sequence ID" value="CAK9013197.1"/>
    <property type="molecule type" value="Genomic_DNA"/>
</dbReference>
<dbReference type="Proteomes" id="UP001642484">
    <property type="component" value="Unassembled WGS sequence"/>
</dbReference>
<dbReference type="SUPFAM" id="SSF46565">
    <property type="entry name" value="Chaperone J-domain"/>
    <property type="match status" value="1"/>
</dbReference>
<evidence type="ECO:0000313" key="2">
    <source>
        <dbReference type="EMBL" id="CAK9013197.1"/>
    </source>
</evidence>
<dbReference type="Gene3D" id="1.10.287.110">
    <property type="entry name" value="DnaJ domain"/>
    <property type="match status" value="1"/>
</dbReference>